<evidence type="ECO:0000313" key="3">
    <source>
        <dbReference type="Proteomes" id="UP000199315"/>
    </source>
</evidence>
<feature type="domain" description="Polymerase/histidinol phosphatase N-terminal" evidence="1">
    <location>
        <begin position="5"/>
        <end position="79"/>
    </location>
</feature>
<dbReference type="PANTHER" id="PTHR36928">
    <property type="entry name" value="PHOSPHATASE YCDX-RELATED"/>
    <property type="match status" value="1"/>
</dbReference>
<dbReference type="STRING" id="1619234.SAMN05421730_103813"/>
<dbReference type="NCBIfam" id="NF006702">
    <property type="entry name" value="PRK09248.1"/>
    <property type="match status" value="1"/>
</dbReference>
<name>A0A1D3TY32_9FIRM</name>
<dbReference type="SUPFAM" id="SSF89550">
    <property type="entry name" value="PHP domain-like"/>
    <property type="match status" value="1"/>
</dbReference>
<dbReference type="CDD" id="cd07437">
    <property type="entry name" value="PHP_HisPPase_Ycdx_like"/>
    <property type="match status" value="1"/>
</dbReference>
<accession>A0A1D3TY32</accession>
<dbReference type="GO" id="GO:0005829">
    <property type="term" value="C:cytosol"/>
    <property type="evidence" value="ECO:0007669"/>
    <property type="project" value="TreeGrafter"/>
</dbReference>
<dbReference type="EMBL" id="FMKA01000038">
    <property type="protein sequence ID" value="SCP99334.1"/>
    <property type="molecule type" value="Genomic_DNA"/>
</dbReference>
<proteinExistence type="predicted"/>
<dbReference type="GO" id="GO:0042578">
    <property type="term" value="F:phosphoric ester hydrolase activity"/>
    <property type="evidence" value="ECO:0007669"/>
    <property type="project" value="TreeGrafter"/>
</dbReference>
<keyword evidence="3" id="KW-1185">Reference proteome</keyword>
<dbReference type="RefSeq" id="WP_091236717.1">
    <property type="nucleotide sequence ID" value="NZ_FMKA01000038.1"/>
</dbReference>
<dbReference type="SMART" id="SM00481">
    <property type="entry name" value="POLIIIAc"/>
    <property type="match status" value="1"/>
</dbReference>
<gene>
    <name evidence="2" type="ORF">SAMN05421730_103813</name>
</gene>
<dbReference type="InterPro" id="IPR003141">
    <property type="entry name" value="Pol/His_phosphatase_N"/>
</dbReference>
<dbReference type="Pfam" id="PF13263">
    <property type="entry name" value="PHP_C"/>
    <property type="match status" value="1"/>
</dbReference>
<protein>
    <submittedName>
        <fullName evidence="2">Putative hydrolase</fullName>
    </submittedName>
</protein>
<dbReference type="PANTHER" id="PTHR36928:SF1">
    <property type="entry name" value="PHOSPHATASE YCDX-RELATED"/>
    <property type="match status" value="1"/>
</dbReference>
<sequence>MNYILDTHSHTLASGHSYSTIREMALAAAERGLELLGITEHAPKMPGSCHELYFSNLRVVQRNMCGVELLLGAELNILDFNGRVDLPQSALEKLDITIASMHPPCIRFGTKEQNTAAYLKAMENPFINIIGHPDDTRYPVDFEALVLGAKEHHVLLELNDTSLSPNSSRRDPIENDIRMLEACRRYNVPIVVGSDAHIDSAVGNHEFAEKLLSEMDFPEELVVNRSVEELKSFVNKYKISRL</sequence>
<dbReference type="Gene3D" id="3.20.20.140">
    <property type="entry name" value="Metal-dependent hydrolases"/>
    <property type="match status" value="1"/>
</dbReference>
<dbReference type="Pfam" id="PF02811">
    <property type="entry name" value="PHP"/>
    <property type="match status" value="1"/>
</dbReference>
<dbReference type="InterPro" id="IPR050243">
    <property type="entry name" value="PHP_phosphatase"/>
</dbReference>
<keyword evidence="2" id="KW-0378">Hydrolase</keyword>
<dbReference type="AlphaFoldDB" id="A0A1D3TY32"/>
<dbReference type="GO" id="GO:0008270">
    <property type="term" value="F:zinc ion binding"/>
    <property type="evidence" value="ECO:0007669"/>
    <property type="project" value="TreeGrafter"/>
</dbReference>
<dbReference type="InterPro" id="IPR004013">
    <property type="entry name" value="PHP_dom"/>
</dbReference>
<dbReference type="Proteomes" id="UP000199315">
    <property type="component" value="Unassembled WGS sequence"/>
</dbReference>
<dbReference type="InterPro" id="IPR016195">
    <property type="entry name" value="Pol/histidinol_Pase-like"/>
</dbReference>
<evidence type="ECO:0000313" key="2">
    <source>
        <dbReference type="EMBL" id="SCP99334.1"/>
    </source>
</evidence>
<evidence type="ECO:0000259" key="1">
    <source>
        <dbReference type="SMART" id="SM00481"/>
    </source>
</evidence>
<organism evidence="2 3">
    <name type="scientific">Anaerobium acetethylicum</name>
    <dbReference type="NCBI Taxonomy" id="1619234"/>
    <lineage>
        <taxon>Bacteria</taxon>
        <taxon>Bacillati</taxon>
        <taxon>Bacillota</taxon>
        <taxon>Clostridia</taxon>
        <taxon>Lachnospirales</taxon>
        <taxon>Lachnospiraceae</taxon>
        <taxon>Anaerobium</taxon>
    </lineage>
</organism>
<dbReference type="OrthoDB" id="9808747at2"/>
<reference evidence="2 3" key="1">
    <citation type="submission" date="2016-09" db="EMBL/GenBank/DDBJ databases">
        <authorList>
            <person name="Capua I."/>
            <person name="De Benedictis P."/>
            <person name="Joannis T."/>
            <person name="Lombin L.H."/>
            <person name="Cattoli G."/>
        </authorList>
    </citation>
    <scope>NUCLEOTIDE SEQUENCE [LARGE SCALE GENOMIC DNA]</scope>
    <source>
        <strain evidence="2 3">GluBS11</strain>
    </source>
</reference>